<dbReference type="Proteomes" id="UP000571857">
    <property type="component" value="Unassembled WGS sequence"/>
</dbReference>
<comment type="caution">
    <text evidence="4">The sequence shown here is derived from an EMBL/GenBank/DDBJ whole genome shotgun (WGS) entry which is preliminary data.</text>
</comment>
<organism evidence="4 6">
    <name type="scientific">Enterococcus gallinarum</name>
    <dbReference type="NCBI Taxonomy" id="1353"/>
    <lineage>
        <taxon>Bacteria</taxon>
        <taxon>Bacillati</taxon>
        <taxon>Bacillota</taxon>
        <taxon>Bacilli</taxon>
        <taxon>Lactobacillales</taxon>
        <taxon>Enterococcaceae</taxon>
        <taxon>Enterococcus</taxon>
    </lineage>
</organism>
<reference evidence="3 5" key="1">
    <citation type="submission" date="2020-06" db="EMBL/GenBank/DDBJ databases">
        <title>Crossreactivity between MHC class I-restricted antigens from cancer cells and an enterococcal bacteriophage.</title>
        <authorList>
            <person name="Fluckiger A."/>
            <person name="Daillere R."/>
            <person name="Sassi M."/>
            <person name="Cattoir V."/>
            <person name="Kroemer G."/>
            <person name="Zitvogel L."/>
        </authorList>
    </citation>
    <scope>NUCLEOTIDE SEQUENCE [LARGE SCALE GENOMIC DNA]</scope>
    <source>
        <strain evidence="3 5">EG4</strain>
    </source>
</reference>
<dbReference type="Pfam" id="PF12102">
    <property type="entry name" value="MrcB_N"/>
    <property type="match status" value="1"/>
</dbReference>
<dbReference type="InterPro" id="IPR021961">
    <property type="entry name" value="McrB_DNA-bd"/>
</dbReference>
<evidence type="ECO:0000313" key="4">
    <source>
        <dbReference type="EMBL" id="MDL4935229.1"/>
    </source>
</evidence>
<dbReference type="Gene3D" id="3.30.920.90">
    <property type="match status" value="1"/>
</dbReference>
<gene>
    <name evidence="3" type="ORF">HWH42_06275</name>
    <name evidence="4" type="ORF">QRX88_05790</name>
</gene>
<dbReference type="InterPro" id="IPR024975">
    <property type="entry name" value="NOV_C"/>
</dbReference>
<proteinExistence type="predicted"/>
<feature type="domain" description="Type IV methyl-directed restriction enzyme EcoKMcrB subunit DNA-binding" evidence="1">
    <location>
        <begin position="11"/>
        <end position="197"/>
    </location>
</feature>
<evidence type="ECO:0000313" key="5">
    <source>
        <dbReference type="Proteomes" id="UP000571857"/>
    </source>
</evidence>
<evidence type="ECO:0000313" key="3">
    <source>
        <dbReference type="EMBL" id="MBA0972192.1"/>
    </source>
</evidence>
<dbReference type="RefSeq" id="WP_103300498.1">
    <property type="nucleotide sequence ID" value="NZ_CAKOCH010000007.1"/>
</dbReference>
<evidence type="ECO:0000259" key="2">
    <source>
        <dbReference type="Pfam" id="PF13020"/>
    </source>
</evidence>
<evidence type="ECO:0000259" key="1">
    <source>
        <dbReference type="Pfam" id="PF12102"/>
    </source>
</evidence>
<protein>
    <submittedName>
        <fullName evidence="4">DUF3578 domain-containing protein</fullName>
    </submittedName>
</protein>
<name>A0ABD4ZR58_ENTGA</name>
<dbReference type="EMBL" id="JASUBT010000003">
    <property type="protein sequence ID" value="MDL4935229.1"/>
    <property type="molecule type" value="Genomic_DNA"/>
</dbReference>
<feature type="domain" description="Protein NO VEIN C-terminal" evidence="2">
    <location>
        <begin position="281"/>
        <end position="379"/>
    </location>
</feature>
<accession>A0ABD4ZR58</accession>
<reference evidence="4 6" key="2">
    <citation type="submission" date="2023-06" db="EMBL/GenBank/DDBJ databases">
        <title>Acute promotion of culturable opportunistic pathogens and persistent increase of antibiotic resistance following antibiotic exposure in mouse gut microbiota.</title>
        <authorList>
            <person name="Li L."/>
            <person name="Wang B."/>
            <person name="Sun Y."/>
            <person name="Wang M."/>
            <person name="Xu H."/>
        </authorList>
    </citation>
    <scope>NUCLEOTIDE SEQUENCE [LARGE SCALE GENOMIC DNA]</scope>
    <source>
        <strain evidence="4 6">CRI2_2</strain>
    </source>
</reference>
<dbReference type="Proteomes" id="UP001241571">
    <property type="component" value="Unassembled WGS sequence"/>
</dbReference>
<dbReference type="Pfam" id="PF13020">
    <property type="entry name" value="NOV_C"/>
    <property type="match status" value="1"/>
</dbReference>
<sequence>MASLRGYLLEVLTKYQIEKTKSFKDNQLANFIRQEANNGIPQHFLDRNEYKISASCGQGQWAEIPWMGIFFKDISVSAQKGYDIVYLFCADSQGVYVSLNQGYTFYKERFKGESPKEKIKKVSKYWSAKLNLIKDSNKLGFTTDPIQLHASGKKDLPEGYELGNIYSKYYSLEDLKTIDTSTLLKDLEYLIMVFTELRALLPENYEEFNYRIVHDTSTFDLEKEIAEKNLELDIINPQVGKKVEIPKNLQLNETLTHGKQRRKPNYENELKRNTKQGVLTETIALEIEKNRLEMNPMLKKYSERIIHVSVDEGDGAGYDIQSFDYDAATGDVIEYYIEVKSTTGGIDTPFYLSENELQVAREKGKQYSIYRIFKNAQNKWDYYVLNDPFYNIEYKPIQYLVVPK</sequence>
<evidence type="ECO:0000313" key="6">
    <source>
        <dbReference type="Proteomes" id="UP001241571"/>
    </source>
</evidence>
<dbReference type="EMBL" id="JABXJK010000029">
    <property type="protein sequence ID" value="MBA0972192.1"/>
    <property type="molecule type" value="Genomic_DNA"/>
</dbReference>
<dbReference type="AlphaFoldDB" id="A0ABD4ZR58"/>